<sequence length="475" mass="52932">MELEKSGKIEVPGDTRFYALQVNNVLQSNSSIDEIYILLSTSMKVDPLNDPNAVTIYLFVSSVKEPSPSWLLNNTNSTDQFEGYRVPLVGANVEVALTRKTLGQAFCANNASEQSPTSCIYFIAVHSSQGSTRSLSKALEYTLTASSNKDLVLLTHGVPQYGTIPATSRSGWRYYQFNVDRTNGALELGLTTLLGDLDIFVRSYFVLRGIDVLVNSTNWDYKSNSVNHDALAVPIGDTSQFVIGLWCTTISFGEGCEFSLTATEWQTSYNITQIGDAEAVFMEEAHLYDLEISFTANFSKQNVSLDLSCLFEVHVGSISFFVNNNQLPSPSESWLYESDGLLPYQPEYYLVRDIANTNISRLLIAVQGQMDGTLYGVTCDYIQTTSTISVGHSQQSVLMYDQYNYYMFHAVSDDLQINSSDVYGDLFTKLYISVQSLSALITSAPWMYLSKDIQRPTSDWNTYSQCESQVNLFAS</sequence>
<dbReference type="EMBL" id="ASPP01026871">
    <property type="protein sequence ID" value="ETO06708.1"/>
    <property type="molecule type" value="Genomic_DNA"/>
</dbReference>
<proteinExistence type="predicted"/>
<keyword evidence="2" id="KW-1185">Reference proteome</keyword>
<protein>
    <submittedName>
        <fullName evidence="1">Uncharacterized protein</fullName>
    </submittedName>
</protein>
<gene>
    <name evidence="1" type="ORF">RFI_30684</name>
</gene>
<dbReference type="AlphaFoldDB" id="X6LXN3"/>
<evidence type="ECO:0000313" key="1">
    <source>
        <dbReference type="EMBL" id="ETO06708.1"/>
    </source>
</evidence>
<dbReference type="Proteomes" id="UP000023152">
    <property type="component" value="Unassembled WGS sequence"/>
</dbReference>
<comment type="caution">
    <text evidence="1">The sequence shown here is derived from an EMBL/GenBank/DDBJ whole genome shotgun (WGS) entry which is preliminary data.</text>
</comment>
<reference evidence="1 2" key="1">
    <citation type="journal article" date="2013" name="Curr. Biol.">
        <title>The Genome of the Foraminiferan Reticulomyxa filosa.</title>
        <authorList>
            <person name="Glockner G."/>
            <person name="Hulsmann N."/>
            <person name="Schleicher M."/>
            <person name="Noegel A.A."/>
            <person name="Eichinger L."/>
            <person name="Gallinger C."/>
            <person name="Pawlowski J."/>
            <person name="Sierra R."/>
            <person name="Euteneuer U."/>
            <person name="Pillet L."/>
            <person name="Moustafa A."/>
            <person name="Platzer M."/>
            <person name="Groth M."/>
            <person name="Szafranski K."/>
            <person name="Schliwa M."/>
        </authorList>
    </citation>
    <scope>NUCLEOTIDE SEQUENCE [LARGE SCALE GENOMIC DNA]</scope>
</reference>
<accession>X6LXN3</accession>
<name>X6LXN3_RETFI</name>
<evidence type="ECO:0000313" key="2">
    <source>
        <dbReference type="Proteomes" id="UP000023152"/>
    </source>
</evidence>
<organism evidence="1 2">
    <name type="scientific">Reticulomyxa filosa</name>
    <dbReference type="NCBI Taxonomy" id="46433"/>
    <lineage>
        <taxon>Eukaryota</taxon>
        <taxon>Sar</taxon>
        <taxon>Rhizaria</taxon>
        <taxon>Retaria</taxon>
        <taxon>Foraminifera</taxon>
        <taxon>Monothalamids</taxon>
        <taxon>Reticulomyxidae</taxon>
        <taxon>Reticulomyxa</taxon>
    </lineage>
</organism>